<protein>
    <submittedName>
        <fullName evidence="2">Uncharacterized protein</fullName>
    </submittedName>
</protein>
<reference evidence="2" key="2">
    <citation type="journal article" date="2015" name="Data Brief">
        <title>Shoot transcriptome of the giant reed, Arundo donax.</title>
        <authorList>
            <person name="Barrero R.A."/>
            <person name="Guerrero F.D."/>
            <person name="Moolhuijzen P."/>
            <person name="Goolsby J.A."/>
            <person name="Tidwell J."/>
            <person name="Bellgard S.E."/>
            <person name="Bellgard M.I."/>
        </authorList>
    </citation>
    <scope>NUCLEOTIDE SEQUENCE</scope>
    <source>
        <tissue evidence="2">Shoot tissue taken approximately 20 cm above the soil surface</tissue>
    </source>
</reference>
<reference evidence="2" key="1">
    <citation type="submission" date="2014-09" db="EMBL/GenBank/DDBJ databases">
        <authorList>
            <person name="Magalhaes I.L.F."/>
            <person name="Oliveira U."/>
            <person name="Santos F.R."/>
            <person name="Vidigal T.H.D.A."/>
            <person name="Brescovit A.D."/>
            <person name="Santos A.J."/>
        </authorList>
    </citation>
    <scope>NUCLEOTIDE SEQUENCE</scope>
    <source>
        <tissue evidence="2">Shoot tissue taken approximately 20 cm above the soil surface</tissue>
    </source>
</reference>
<dbReference type="EMBL" id="GBRH01237537">
    <property type="protein sequence ID" value="JAD60358.1"/>
    <property type="molecule type" value="Transcribed_RNA"/>
</dbReference>
<evidence type="ECO:0000256" key="1">
    <source>
        <dbReference type="SAM" id="MobiDB-lite"/>
    </source>
</evidence>
<feature type="region of interest" description="Disordered" evidence="1">
    <location>
        <begin position="1"/>
        <end position="25"/>
    </location>
</feature>
<feature type="compositionally biased region" description="Polar residues" evidence="1">
    <location>
        <begin position="7"/>
        <end position="25"/>
    </location>
</feature>
<dbReference type="AlphaFoldDB" id="A0A0A9BDW3"/>
<proteinExistence type="predicted"/>
<sequence length="25" mass="2489">MGLGNMGLNTPPQTQGGSEALSLSK</sequence>
<name>A0A0A9BDW3_ARUDO</name>
<accession>A0A0A9BDW3</accession>
<organism evidence="2">
    <name type="scientific">Arundo donax</name>
    <name type="common">Giant reed</name>
    <name type="synonym">Donax arundinaceus</name>
    <dbReference type="NCBI Taxonomy" id="35708"/>
    <lineage>
        <taxon>Eukaryota</taxon>
        <taxon>Viridiplantae</taxon>
        <taxon>Streptophyta</taxon>
        <taxon>Embryophyta</taxon>
        <taxon>Tracheophyta</taxon>
        <taxon>Spermatophyta</taxon>
        <taxon>Magnoliopsida</taxon>
        <taxon>Liliopsida</taxon>
        <taxon>Poales</taxon>
        <taxon>Poaceae</taxon>
        <taxon>PACMAD clade</taxon>
        <taxon>Arundinoideae</taxon>
        <taxon>Arundineae</taxon>
        <taxon>Arundo</taxon>
    </lineage>
</organism>
<evidence type="ECO:0000313" key="2">
    <source>
        <dbReference type="EMBL" id="JAD60358.1"/>
    </source>
</evidence>